<evidence type="ECO:0000313" key="16">
    <source>
        <dbReference type="Proteomes" id="UP001174691"/>
    </source>
</evidence>
<dbReference type="InterPro" id="IPR042097">
    <property type="entry name" value="Aminopeptidase_N-like_N_sf"/>
</dbReference>
<dbReference type="EC" id="3.4.11.-" evidence="11"/>
<dbReference type="FunFam" id="2.60.40.1730:FF:000002">
    <property type="entry name" value="Aminopeptidase"/>
    <property type="match status" value="1"/>
</dbReference>
<dbReference type="Proteomes" id="UP001174691">
    <property type="component" value="Unassembled WGS sequence"/>
</dbReference>
<sequence length="877" mass="97870">MCRTHQLAETADGQATNLPGRELLPANVIPRHYDLTLEPDLEKLTYEGSVVIDLDVADDSKSISLHNIDLKLHSAKVLSGGQTVSSSPKITTDEKTQVTTFAFDDAIPKGSKAQLEIKFSGELNDKMAGFYRATYKNPDGTTGVLATTQMEATDARRAFPCFDEPSLKAEFTVTLVADKKLTCLSNMDVADEKDLPSGKRAVKFNKTPLMSTYLLAFVVGELNMIETNSFRVPVRVYAPPNQDIEHGRFSLELAAKTLAFYEDLFGIQFPLPKMDQIAIPDFAAGAMENWGLITYRVVDLLLDEKVSGAATKERVAEVVQHELAHQWFGNLVTMDWWDGLWLNEGFATWTSWYSCNKFFPEWNVWQTYVVDNLQRALGLDSLRSSHPIEVPVKKADEINQIFDAISYSKGSCVLRMLSTYLGEDVFLEGVRRYLKKHAYGNTVTDDLWASLSEASGKPVDSVMTTWTKNVGFPVVIVTEKDDKTVTLKQNRFLRTGDLKPEEDKVLYPIFLGLRGKEGVNHDLTLDTREKDVAVDGDFFKLNANHTGIFRTAYSPERLKKLGEAAKAGLLTVEDRAGMIADAGALAASGHQKTSGVLSLLKGLDTETEFVVWNEIIARIGSVQAAWTFEDKAVRDGLEKFLRDLTSKKAHELGWTFSEKDGHIEQQFKAMMFGSAGLAGDETIIKAAKEMFAKYMAGDKSAVHPNIRGSVFSMALKYGGKEEYDQIINFYHTSTNSDERNTALRCLGRAKDPELIQRTLSMLFSGEVKDQDIYMPASGLRSHPEGIEALFAWLEENWDKLVVKVPPSMSMLGSLVSIFTSSFTKQEQLDRVDKFFSGKSTAGFEMALAQSLDAIRSKVSYLERDREDVKAWLKENGY</sequence>
<evidence type="ECO:0000256" key="1">
    <source>
        <dbReference type="ARBA" id="ARBA00010136"/>
    </source>
</evidence>
<dbReference type="GO" id="GO:0042277">
    <property type="term" value="F:peptide binding"/>
    <property type="evidence" value="ECO:0007669"/>
    <property type="project" value="TreeGrafter"/>
</dbReference>
<organism evidence="15 16">
    <name type="scientific">Coniochaeta hoffmannii</name>
    <dbReference type="NCBI Taxonomy" id="91930"/>
    <lineage>
        <taxon>Eukaryota</taxon>
        <taxon>Fungi</taxon>
        <taxon>Dikarya</taxon>
        <taxon>Ascomycota</taxon>
        <taxon>Pezizomycotina</taxon>
        <taxon>Sordariomycetes</taxon>
        <taxon>Sordariomycetidae</taxon>
        <taxon>Coniochaetales</taxon>
        <taxon>Coniochaetaceae</taxon>
        <taxon>Coniochaeta</taxon>
    </lineage>
</organism>
<keyword evidence="7 11" id="KW-0482">Metalloprotease</keyword>
<feature type="domain" description="Peptidase M1 membrane alanine aminopeptidase" evidence="12">
    <location>
        <begin position="249"/>
        <end position="466"/>
    </location>
</feature>
<evidence type="ECO:0000256" key="3">
    <source>
        <dbReference type="ARBA" id="ARBA00022670"/>
    </source>
</evidence>
<name>A0AA38SJF2_9PEZI</name>
<feature type="site" description="Transition state stabilizer" evidence="10">
    <location>
        <position position="407"/>
    </location>
</feature>
<dbReference type="Gene3D" id="2.60.40.1730">
    <property type="entry name" value="tricorn interacting facor f3 domain"/>
    <property type="match status" value="1"/>
</dbReference>
<dbReference type="GO" id="GO:0043171">
    <property type="term" value="P:peptide catabolic process"/>
    <property type="evidence" value="ECO:0007669"/>
    <property type="project" value="TreeGrafter"/>
</dbReference>
<dbReference type="PRINTS" id="PR00756">
    <property type="entry name" value="ALADIPTASE"/>
</dbReference>
<dbReference type="InterPro" id="IPR001930">
    <property type="entry name" value="Peptidase_M1"/>
</dbReference>
<protein>
    <recommendedName>
        <fullName evidence="11">Aminopeptidase</fullName>
        <ecNumber evidence="11">3.4.11.-</ecNumber>
    </recommendedName>
</protein>
<dbReference type="EMBL" id="JANBVN010000008">
    <property type="protein sequence ID" value="KAJ9164951.1"/>
    <property type="molecule type" value="Genomic_DNA"/>
</dbReference>
<evidence type="ECO:0000256" key="10">
    <source>
        <dbReference type="PIRSR" id="PIRSR634016-4"/>
    </source>
</evidence>
<dbReference type="SUPFAM" id="SSF63737">
    <property type="entry name" value="Leukotriene A4 hydrolase N-terminal domain"/>
    <property type="match status" value="1"/>
</dbReference>
<dbReference type="PANTHER" id="PTHR11533">
    <property type="entry name" value="PROTEASE M1 ZINC METALLOPROTEASE"/>
    <property type="match status" value="1"/>
</dbReference>
<dbReference type="Gene3D" id="1.10.390.10">
    <property type="entry name" value="Neutral Protease Domain 2"/>
    <property type="match status" value="1"/>
</dbReference>
<accession>A0AA38SJF2</accession>
<feature type="domain" description="ERAP1-like C-terminal" evidence="13">
    <location>
        <begin position="538"/>
        <end position="855"/>
    </location>
</feature>
<dbReference type="FunFam" id="1.10.390.10:FF:000001">
    <property type="entry name" value="Aminopeptidase"/>
    <property type="match status" value="1"/>
</dbReference>
<dbReference type="GO" id="GO:0070006">
    <property type="term" value="F:metalloaminopeptidase activity"/>
    <property type="evidence" value="ECO:0007669"/>
    <property type="project" value="TreeGrafter"/>
</dbReference>
<feature type="active site" description="Proton acceptor" evidence="8">
    <location>
        <position position="322"/>
    </location>
</feature>
<dbReference type="InterPro" id="IPR027268">
    <property type="entry name" value="Peptidase_M4/M1_CTD_sf"/>
</dbReference>
<evidence type="ECO:0000259" key="12">
    <source>
        <dbReference type="Pfam" id="PF01433"/>
    </source>
</evidence>
<dbReference type="Pfam" id="PF11838">
    <property type="entry name" value="ERAP1_C"/>
    <property type="match status" value="1"/>
</dbReference>
<evidence type="ECO:0000256" key="11">
    <source>
        <dbReference type="RuleBase" id="RU364040"/>
    </source>
</evidence>
<dbReference type="SUPFAM" id="SSF55486">
    <property type="entry name" value="Metalloproteases ('zincins'), catalytic domain"/>
    <property type="match status" value="1"/>
</dbReference>
<feature type="domain" description="Aminopeptidase N-like N-terminal" evidence="14">
    <location>
        <begin position="30"/>
        <end position="214"/>
    </location>
</feature>
<feature type="binding site" evidence="9">
    <location>
        <position position="325"/>
    </location>
    <ligand>
        <name>Zn(2+)</name>
        <dbReference type="ChEBI" id="CHEBI:29105"/>
        <note>catalytic</note>
    </ligand>
</feature>
<dbReference type="Gene3D" id="1.25.50.20">
    <property type="match status" value="1"/>
</dbReference>
<keyword evidence="6 9" id="KW-0862">Zinc</keyword>
<dbReference type="InterPro" id="IPR045357">
    <property type="entry name" value="Aminopeptidase_N-like_N"/>
</dbReference>
<dbReference type="FunFam" id="2.60.40.1910:FF:000004">
    <property type="entry name" value="Aminopeptidase"/>
    <property type="match status" value="1"/>
</dbReference>
<dbReference type="Pfam" id="PF17900">
    <property type="entry name" value="Peptidase_M1_N"/>
    <property type="match status" value="1"/>
</dbReference>
<evidence type="ECO:0000256" key="7">
    <source>
        <dbReference type="ARBA" id="ARBA00023049"/>
    </source>
</evidence>
<feature type="binding site" evidence="9">
    <location>
        <position position="321"/>
    </location>
    <ligand>
        <name>Zn(2+)</name>
        <dbReference type="ChEBI" id="CHEBI:29105"/>
        <note>catalytic</note>
    </ligand>
</feature>
<dbReference type="CDD" id="cd09601">
    <property type="entry name" value="M1_APN-Q_like"/>
    <property type="match status" value="1"/>
</dbReference>
<dbReference type="PANTHER" id="PTHR11533:SF174">
    <property type="entry name" value="PUROMYCIN-SENSITIVE AMINOPEPTIDASE-RELATED"/>
    <property type="match status" value="1"/>
</dbReference>
<proteinExistence type="inferred from homology"/>
<dbReference type="FunFam" id="1.25.50.20:FF:000002">
    <property type="entry name" value="Aminopeptidase"/>
    <property type="match status" value="1"/>
</dbReference>
<evidence type="ECO:0000256" key="6">
    <source>
        <dbReference type="ARBA" id="ARBA00022833"/>
    </source>
</evidence>
<dbReference type="InterPro" id="IPR034016">
    <property type="entry name" value="M1_APN-typ"/>
</dbReference>
<keyword evidence="2 11" id="KW-0031">Aminopeptidase</keyword>
<dbReference type="GO" id="GO:0008270">
    <property type="term" value="F:zinc ion binding"/>
    <property type="evidence" value="ECO:0007669"/>
    <property type="project" value="UniProtKB-UniRule"/>
</dbReference>
<evidence type="ECO:0000256" key="8">
    <source>
        <dbReference type="PIRSR" id="PIRSR634016-1"/>
    </source>
</evidence>
<dbReference type="GO" id="GO:0006508">
    <property type="term" value="P:proteolysis"/>
    <property type="evidence" value="ECO:0007669"/>
    <property type="project" value="UniProtKB-KW"/>
</dbReference>
<evidence type="ECO:0000256" key="4">
    <source>
        <dbReference type="ARBA" id="ARBA00022723"/>
    </source>
</evidence>
<dbReference type="GO" id="GO:0005737">
    <property type="term" value="C:cytoplasm"/>
    <property type="evidence" value="ECO:0007669"/>
    <property type="project" value="TreeGrafter"/>
</dbReference>
<evidence type="ECO:0000313" key="15">
    <source>
        <dbReference type="EMBL" id="KAJ9164951.1"/>
    </source>
</evidence>
<dbReference type="InterPro" id="IPR014782">
    <property type="entry name" value="Peptidase_M1_dom"/>
</dbReference>
<comment type="cofactor">
    <cofactor evidence="9 11">
        <name>Zn(2+)</name>
        <dbReference type="ChEBI" id="CHEBI:29105"/>
    </cofactor>
    <text evidence="9 11">Binds 1 zinc ion per subunit.</text>
</comment>
<keyword evidence="16" id="KW-1185">Reference proteome</keyword>
<keyword evidence="3 11" id="KW-0645">Protease</keyword>
<evidence type="ECO:0000256" key="2">
    <source>
        <dbReference type="ARBA" id="ARBA00022438"/>
    </source>
</evidence>
<evidence type="ECO:0000256" key="9">
    <source>
        <dbReference type="PIRSR" id="PIRSR634016-3"/>
    </source>
</evidence>
<dbReference type="AlphaFoldDB" id="A0AA38SJF2"/>
<dbReference type="InterPro" id="IPR024571">
    <property type="entry name" value="ERAP1-like_C_dom"/>
</dbReference>
<dbReference type="Gene3D" id="2.60.40.1910">
    <property type="match status" value="1"/>
</dbReference>
<evidence type="ECO:0000256" key="5">
    <source>
        <dbReference type="ARBA" id="ARBA00022801"/>
    </source>
</evidence>
<comment type="similarity">
    <text evidence="1 11">Belongs to the peptidase M1 family.</text>
</comment>
<evidence type="ECO:0000259" key="14">
    <source>
        <dbReference type="Pfam" id="PF17900"/>
    </source>
</evidence>
<keyword evidence="5 11" id="KW-0378">Hydrolase</keyword>
<dbReference type="GO" id="GO:0016020">
    <property type="term" value="C:membrane"/>
    <property type="evidence" value="ECO:0007669"/>
    <property type="project" value="TreeGrafter"/>
</dbReference>
<dbReference type="Pfam" id="PF01433">
    <property type="entry name" value="Peptidase_M1"/>
    <property type="match status" value="1"/>
</dbReference>
<reference evidence="15" key="1">
    <citation type="submission" date="2022-07" db="EMBL/GenBank/DDBJ databases">
        <title>Fungi with potential for degradation of polypropylene.</title>
        <authorList>
            <person name="Gostincar C."/>
        </authorList>
    </citation>
    <scope>NUCLEOTIDE SEQUENCE</scope>
    <source>
        <strain evidence="15">EXF-13287</strain>
    </source>
</reference>
<evidence type="ECO:0000259" key="13">
    <source>
        <dbReference type="Pfam" id="PF11838"/>
    </source>
</evidence>
<feature type="binding site" evidence="9">
    <location>
        <position position="344"/>
    </location>
    <ligand>
        <name>Zn(2+)</name>
        <dbReference type="ChEBI" id="CHEBI:29105"/>
        <note>catalytic</note>
    </ligand>
</feature>
<dbReference type="InterPro" id="IPR050344">
    <property type="entry name" value="Peptidase_M1_aminopeptidases"/>
</dbReference>
<gene>
    <name evidence="15" type="ORF">NKR19_g880</name>
</gene>
<comment type="caution">
    <text evidence="15">The sequence shown here is derived from an EMBL/GenBank/DDBJ whole genome shotgun (WGS) entry which is preliminary data.</text>
</comment>
<keyword evidence="4 9" id="KW-0479">Metal-binding</keyword>